<evidence type="ECO:0000256" key="3">
    <source>
        <dbReference type="ARBA" id="ARBA00022989"/>
    </source>
</evidence>
<evidence type="ECO:0000256" key="5">
    <source>
        <dbReference type="SAM" id="MobiDB-lite"/>
    </source>
</evidence>
<proteinExistence type="predicted"/>
<feature type="transmembrane region" description="Helical" evidence="6">
    <location>
        <begin position="32"/>
        <end position="54"/>
    </location>
</feature>
<dbReference type="GO" id="GO:0022857">
    <property type="term" value="F:transmembrane transporter activity"/>
    <property type="evidence" value="ECO:0007669"/>
    <property type="project" value="InterPro"/>
</dbReference>
<evidence type="ECO:0008006" key="9">
    <source>
        <dbReference type="Google" id="ProtNLM"/>
    </source>
</evidence>
<dbReference type="PANTHER" id="PTHR23507:SF13">
    <property type="entry name" value="MFS GENERAL SUBSTRATE TRANSPORTER"/>
    <property type="match status" value="1"/>
</dbReference>
<dbReference type="STRING" id="1890683.A0A427YLS8"/>
<evidence type="ECO:0000256" key="4">
    <source>
        <dbReference type="ARBA" id="ARBA00023136"/>
    </source>
</evidence>
<keyword evidence="2 6" id="KW-0812">Transmembrane</keyword>
<keyword evidence="8" id="KW-1185">Reference proteome</keyword>
<comment type="subcellular location">
    <subcellularLocation>
        <location evidence="1">Membrane</location>
        <topology evidence="1">Multi-pass membrane protein</topology>
    </subcellularLocation>
</comment>
<organism evidence="7 8">
    <name type="scientific">Saitozyma podzolica</name>
    <dbReference type="NCBI Taxonomy" id="1890683"/>
    <lineage>
        <taxon>Eukaryota</taxon>
        <taxon>Fungi</taxon>
        <taxon>Dikarya</taxon>
        <taxon>Basidiomycota</taxon>
        <taxon>Agaricomycotina</taxon>
        <taxon>Tremellomycetes</taxon>
        <taxon>Tremellales</taxon>
        <taxon>Trimorphomycetaceae</taxon>
        <taxon>Saitozyma</taxon>
    </lineage>
</organism>
<feature type="transmembrane region" description="Helical" evidence="6">
    <location>
        <begin position="482"/>
        <end position="500"/>
    </location>
</feature>
<evidence type="ECO:0000313" key="8">
    <source>
        <dbReference type="Proteomes" id="UP000279259"/>
    </source>
</evidence>
<name>A0A427YLS8_9TREE</name>
<feature type="transmembrane region" description="Helical" evidence="6">
    <location>
        <begin position="87"/>
        <end position="110"/>
    </location>
</feature>
<dbReference type="InterPro" id="IPR011701">
    <property type="entry name" value="MFS"/>
</dbReference>
<feature type="region of interest" description="Disordered" evidence="5">
    <location>
        <begin position="347"/>
        <end position="381"/>
    </location>
</feature>
<dbReference type="OrthoDB" id="5204190at2759"/>
<dbReference type="PANTHER" id="PTHR23507">
    <property type="entry name" value="ZGC:174356"/>
    <property type="match status" value="1"/>
</dbReference>
<feature type="transmembrane region" description="Helical" evidence="6">
    <location>
        <begin position="190"/>
        <end position="209"/>
    </location>
</feature>
<evidence type="ECO:0000313" key="7">
    <source>
        <dbReference type="EMBL" id="RSH92078.1"/>
    </source>
</evidence>
<dbReference type="EMBL" id="RSCD01000006">
    <property type="protein sequence ID" value="RSH92078.1"/>
    <property type="molecule type" value="Genomic_DNA"/>
</dbReference>
<feature type="compositionally biased region" description="Basic and acidic residues" evidence="5">
    <location>
        <begin position="354"/>
        <end position="363"/>
    </location>
</feature>
<evidence type="ECO:0000256" key="2">
    <source>
        <dbReference type="ARBA" id="ARBA00022692"/>
    </source>
</evidence>
<feature type="transmembrane region" description="Helical" evidence="6">
    <location>
        <begin position="459"/>
        <end position="476"/>
    </location>
</feature>
<dbReference type="SUPFAM" id="SSF103473">
    <property type="entry name" value="MFS general substrate transporter"/>
    <property type="match status" value="1"/>
</dbReference>
<gene>
    <name evidence="7" type="ORF">EHS25_008490</name>
</gene>
<sequence length="513" mass="55524">MSPTPAPSEGTPLIAPEAPKPRRGVFDPVQRVMFTSFLCALSFSFTQSPLIYAFRIMTCDEYYKTHEWAGQGDRCAVHRIEADTASAVALVGASTMSFTIINVFVTGWWIKRFGVKAAMFQQTGWAAARNLCQIYAQTIGGQTGITIIQVTQVFNVMGSGGGYQLAASAFIAVLAEPEARTALFGVQGGVQMLGAAAGYVCGGLAYRYLGYLAPFEITFGLLVLTTIFGSVFLPYIAPDVASDAEKKKQGMLEPLKLFLPKRVEIGGRRKRDWNLFLLGAGAFFSVFATGYVPMALQLVATNVFGFEPTESGIMLSWTLLMKAFFLSVCFPRIISFGRRMLSHRSDVPSSAAIEHPEDPREAEEPSVVGAQRQEQARAPTDTAHGSTFDLYFLQWSIFLDSILTAGCAASTKGWHMYLAATVLPFASGTGAAAKGVTLDFVAPEQRSDALSAIALIEKLAYVSTIGVFGYAFSFLSEIGHPKFLFLANATVAIISFLLLIPVRMPRQGQIALA</sequence>
<feature type="transmembrane region" description="Helical" evidence="6">
    <location>
        <begin position="275"/>
        <end position="294"/>
    </location>
</feature>
<dbReference type="GO" id="GO:0016020">
    <property type="term" value="C:membrane"/>
    <property type="evidence" value="ECO:0007669"/>
    <property type="project" value="UniProtKB-SubCell"/>
</dbReference>
<evidence type="ECO:0000256" key="6">
    <source>
        <dbReference type="SAM" id="Phobius"/>
    </source>
</evidence>
<protein>
    <recommendedName>
        <fullName evidence="9">Major facilitator superfamily (MFS) profile domain-containing protein</fullName>
    </recommendedName>
</protein>
<evidence type="ECO:0000256" key="1">
    <source>
        <dbReference type="ARBA" id="ARBA00004141"/>
    </source>
</evidence>
<keyword evidence="3 6" id="KW-1133">Transmembrane helix</keyword>
<accession>A0A427YLS8</accession>
<keyword evidence="4 6" id="KW-0472">Membrane</keyword>
<dbReference type="Gene3D" id="1.20.1250.20">
    <property type="entry name" value="MFS general substrate transporter like domains"/>
    <property type="match status" value="2"/>
</dbReference>
<dbReference type="Proteomes" id="UP000279259">
    <property type="component" value="Unassembled WGS sequence"/>
</dbReference>
<comment type="caution">
    <text evidence="7">The sequence shown here is derived from an EMBL/GenBank/DDBJ whole genome shotgun (WGS) entry which is preliminary data.</text>
</comment>
<feature type="transmembrane region" description="Helical" evidence="6">
    <location>
        <begin position="314"/>
        <end position="334"/>
    </location>
</feature>
<dbReference type="Pfam" id="PF07690">
    <property type="entry name" value="MFS_1"/>
    <property type="match status" value="1"/>
</dbReference>
<dbReference type="AlphaFoldDB" id="A0A427YLS8"/>
<feature type="region of interest" description="Disordered" evidence="5">
    <location>
        <begin position="1"/>
        <end position="22"/>
    </location>
</feature>
<dbReference type="InterPro" id="IPR036259">
    <property type="entry name" value="MFS_trans_sf"/>
</dbReference>
<feature type="transmembrane region" description="Helical" evidence="6">
    <location>
        <begin position="215"/>
        <end position="237"/>
    </location>
</feature>
<reference evidence="7 8" key="1">
    <citation type="submission" date="2018-11" db="EMBL/GenBank/DDBJ databases">
        <title>Genome sequence of Saitozyma podzolica DSM 27192.</title>
        <authorList>
            <person name="Aliyu H."/>
            <person name="Gorte O."/>
            <person name="Ochsenreither K."/>
        </authorList>
    </citation>
    <scope>NUCLEOTIDE SEQUENCE [LARGE SCALE GENOMIC DNA]</scope>
    <source>
        <strain evidence="7 8">DSM 27192</strain>
    </source>
</reference>